<evidence type="ECO:0000313" key="2">
    <source>
        <dbReference type="Proteomes" id="UP001202289"/>
    </source>
</evidence>
<sequence length="372" mass="43668">MILAEKVRLKPTLEQEHQLWKSVGTARWAYNFALSKQEENYKQSGKFLNDGVLRKELTKLKKIDEYAWLYDVSNNITKQAIKDLCEAYKRFFKGLTEKPKCKSRKRSKPSFYNDPMKLKVKNRRVLIEKVGWVKTSEQIQIDVKYSNPRISFDGKYWYISVGIEHEIPKQELTNESVGIDVGVKELAVCSNGMTFKSINKTKIVKQAEKRLRRLQRQVSRKYEMNKEGSRFVKTSNVIKLEKRIQRLHRRLTNIRDNHIHQATTAIVKTKPCRVVMETLNIRGMMKNKHLSKAIAQQKLYDFKMKLKYKCEKQGIEFVESDKWYPSSKMCSSCGKIKKDLTLSERVYKCDCGLKIDRDVNASINLSRYELAN</sequence>
<dbReference type="EMBL" id="JAMBOP010000008">
    <property type="protein sequence ID" value="MCM3735877.1"/>
    <property type="molecule type" value="Genomic_DNA"/>
</dbReference>
<name>A0ACC6A4N9_9BACI</name>
<protein>
    <submittedName>
        <fullName evidence="1">Transposase</fullName>
    </submittedName>
</protein>
<keyword evidence="2" id="KW-1185">Reference proteome</keyword>
<organism evidence="1 2">
    <name type="scientific">Bacillus cytotoxicus</name>
    <dbReference type="NCBI Taxonomy" id="580165"/>
    <lineage>
        <taxon>Bacteria</taxon>
        <taxon>Bacillati</taxon>
        <taxon>Bacillota</taxon>
        <taxon>Bacilli</taxon>
        <taxon>Bacillales</taxon>
        <taxon>Bacillaceae</taxon>
        <taxon>Bacillus</taxon>
        <taxon>Bacillus cereus group</taxon>
    </lineage>
</organism>
<comment type="caution">
    <text evidence="1">The sequence shown here is derived from an EMBL/GenBank/DDBJ whole genome shotgun (WGS) entry which is preliminary data.</text>
</comment>
<proteinExistence type="predicted"/>
<reference evidence="1" key="1">
    <citation type="submission" date="2022-05" db="EMBL/GenBank/DDBJ databases">
        <title>Comparative Genomics of Spacecraft Associated Microbes.</title>
        <authorList>
            <person name="Tran M.T."/>
            <person name="Wright A."/>
            <person name="Seuylemezian A."/>
            <person name="Eisen J."/>
            <person name="Coil D."/>
        </authorList>
    </citation>
    <scope>NUCLEOTIDE SEQUENCE</scope>
    <source>
        <strain evidence="1">FAIRING 10M-2.2</strain>
    </source>
</reference>
<accession>A0ACC6A4N9</accession>
<evidence type="ECO:0000313" key="1">
    <source>
        <dbReference type="EMBL" id="MCM3735877.1"/>
    </source>
</evidence>
<dbReference type="Proteomes" id="UP001202289">
    <property type="component" value="Unassembled WGS sequence"/>
</dbReference>
<gene>
    <name evidence="1" type="ORF">M3215_08595</name>
</gene>